<dbReference type="InterPro" id="IPR010657">
    <property type="entry name" value="ImpA_N"/>
</dbReference>
<evidence type="ECO:0000256" key="1">
    <source>
        <dbReference type="SAM" id="MobiDB-lite"/>
    </source>
</evidence>
<organism evidence="3 4">
    <name type="scientific">Aquincola tertiaricarbonis</name>
    <dbReference type="NCBI Taxonomy" id="391953"/>
    <lineage>
        <taxon>Bacteria</taxon>
        <taxon>Pseudomonadati</taxon>
        <taxon>Pseudomonadota</taxon>
        <taxon>Betaproteobacteria</taxon>
        <taxon>Burkholderiales</taxon>
        <taxon>Sphaerotilaceae</taxon>
        <taxon>Aquincola</taxon>
    </lineage>
</organism>
<dbReference type="Proteomes" id="UP001056201">
    <property type="component" value="Chromosome 1"/>
</dbReference>
<dbReference type="Pfam" id="PF06812">
    <property type="entry name" value="ImpA_N"/>
    <property type="match status" value="1"/>
</dbReference>
<accession>A0ABY4S3F5</accession>
<proteinExistence type="predicted"/>
<feature type="region of interest" description="Disordered" evidence="1">
    <location>
        <begin position="275"/>
        <end position="324"/>
    </location>
</feature>
<evidence type="ECO:0000313" key="3">
    <source>
        <dbReference type="EMBL" id="URI06750.1"/>
    </source>
</evidence>
<keyword evidence="4" id="KW-1185">Reference proteome</keyword>
<feature type="compositionally biased region" description="Pro residues" evidence="1">
    <location>
        <begin position="282"/>
        <end position="303"/>
    </location>
</feature>
<dbReference type="RefSeq" id="WP_250195013.1">
    <property type="nucleotide sequence ID" value="NZ_CP097635.1"/>
</dbReference>
<dbReference type="PANTHER" id="PTHR37951">
    <property type="entry name" value="CYTOPLASMIC PROTEIN-RELATED"/>
    <property type="match status" value="1"/>
</dbReference>
<evidence type="ECO:0000259" key="2">
    <source>
        <dbReference type="Pfam" id="PF06812"/>
    </source>
</evidence>
<gene>
    <name evidence="3" type="ORF">MW290_12675</name>
</gene>
<dbReference type="InterPro" id="IPR017740">
    <property type="entry name" value="TssA-like"/>
</dbReference>
<dbReference type="EMBL" id="CP097635">
    <property type="protein sequence ID" value="URI06750.1"/>
    <property type="molecule type" value="Genomic_DNA"/>
</dbReference>
<dbReference type="PANTHER" id="PTHR37951:SF1">
    <property type="entry name" value="TYPE VI SECRETION SYSTEM COMPONENT TSSA1"/>
    <property type="match status" value="1"/>
</dbReference>
<feature type="domain" description="ImpA N-terminal" evidence="2">
    <location>
        <begin position="30"/>
        <end position="153"/>
    </location>
</feature>
<sequence>MNNPLQKIIQAVAHAMAPSPVRVDIPAEWLAPIGPEAPSGPWLEYDPEYAVLAARLAPRAEVQYGQFKNSSTEPEWKDIERDARRLMLRSKDITVLIWWARSRTRQAGAGGLLQGLSALQQCCERFGDSLHPQLVIEGEHDPLVRANALAALCDPEGLLDDVRNIVIVGSSMHRLTVRDVERALAVPRLPTAPEPEAVQRQLQELRQRRDPQLMTLQACAACVQHLQQWVDSQLRDDAPALQALSRLLQPLLMGDTPLLPVPGCLDAAGTATPAAAAATADPAPPAATAPPAGPPPQALPPPTEGIAATPPAAGFNASASPQSREQVRAALAQVRAWVETHEPSSPVGVLIKQAERMWGKRFSEVAHMIPAELLRAWDQDD</sequence>
<reference evidence="3" key="1">
    <citation type="submission" date="2022-05" db="EMBL/GenBank/DDBJ databases">
        <title>An RpoN-dependent PEP-CTERM gene is involved in floc formation of an Aquincola tertiaricarbonis strain.</title>
        <authorList>
            <person name="Qiu D."/>
            <person name="Xia M."/>
        </authorList>
    </citation>
    <scope>NUCLEOTIDE SEQUENCE</scope>
    <source>
        <strain evidence="3">RN12</strain>
    </source>
</reference>
<evidence type="ECO:0000313" key="4">
    <source>
        <dbReference type="Proteomes" id="UP001056201"/>
    </source>
</evidence>
<protein>
    <submittedName>
        <fullName evidence="3">Type VI secretion system ImpA family N-terminal domain-containing protein</fullName>
    </submittedName>
</protein>
<name>A0ABY4S3F5_AQUTE</name>